<proteinExistence type="predicted"/>
<comment type="caution">
    <text evidence="1">The sequence shown here is derived from an EMBL/GenBank/DDBJ whole genome shotgun (WGS) entry which is preliminary data.</text>
</comment>
<sequence>MILCFKVLVEEGVQDGVHQDEERLDDGERLYDAEYAVRGDAELLDVGERLEEERLDAEQPDDGELLFVVKYTVQ</sequence>
<protein>
    <submittedName>
        <fullName evidence="1">Uncharacterized protein</fullName>
    </submittedName>
</protein>
<gene>
    <name evidence="1" type="ORF">J2S08_003765</name>
</gene>
<reference evidence="1 2" key="1">
    <citation type="submission" date="2023-07" db="EMBL/GenBank/DDBJ databases">
        <title>Genomic Encyclopedia of Type Strains, Phase IV (KMG-IV): sequencing the most valuable type-strain genomes for metagenomic binning, comparative biology and taxonomic classification.</title>
        <authorList>
            <person name="Goeker M."/>
        </authorList>
    </citation>
    <scope>NUCLEOTIDE SEQUENCE [LARGE SCALE GENOMIC DNA]</scope>
    <source>
        <strain evidence="1 2">DSM 23837</strain>
    </source>
</reference>
<keyword evidence="2" id="KW-1185">Reference proteome</keyword>
<dbReference type="RefSeq" id="WP_307232233.1">
    <property type="nucleotide sequence ID" value="NZ_JAUSTT010000028.1"/>
</dbReference>
<evidence type="ECO:0000313" key="1">
    <source>
        <dbReference type="EMBL" id="MDQ0177874.1"/>
    </source>
</evidence>
<name>A0ABT9WXM6_9BACI</name>
<dbReference type="EMBL" id="JAUSTT010000028">
    <property type="protein sequence ID" value="MDQ0177874.1"/>
    <property type="molecule type" value="Genomic_DNA"/>
</dbReference>
<dbReference type="Proteomes" id="UP001223586">
    <property type="component" value="Unassembled WGS sequence"/>
</dbReference>
<accession>A0ABT9WXM6</accession>
<organism evidence="1 2">
    <name type="scientific">Bacillus chungangensis</name>
    <dbReference type="NCBI Taxonomy" id="587633"/>
    <lineage>
        <taxon>Bacteria</taxon>
        <taxon>Bacillati</taxon>
        <taxon>Bacillota</taxon>
        <taxon>Bacilli</taxon>
        <taxon>Bacillales</taxon>
        <taxon>Bacillaceae</taxon>
        <taxon>Bacillus</taxon>
    </lineage>
</organism>
<evidence type="ECO:0000313" key="2">
    <source>
        <dbReference type="Proteomes" id="UP001223586"/>
    </source>
</evidence>